<keyword evidence="2" id="KW-1185">Reference proteome</keyword>
<dbReference type="STRING" id="1548.CSCA_4923"/>
<gene>
    <name evidence="1" type="ORF">CSCA_4923</name>
</gene>
<sequence>MKYGVDYIDGVEVPQLIVTDDFTIQGQHEGTVHVESGILTIQGQLDGTLDVQKGVKVFIIGKQNGTVSIESGAEVTVYGELNGTTTIDYGSAVIVEKGGKLAGNLNNNGQLIIRGVFGGAQSGNGKFIIEEGGQIKRPVIKNGISYYQW</sequence>
<dbReference type="HOGENOM" id="CLU_1833477_0_0_9"/>
<evidence type="ECO:0000313" key="2">
    <source>
        <dbReference type="Proteomes" id="UP000033115"/>
    </source>
</evidence>
<name>A0A0E3JS24_CLOSL</name>
<dbReference type="EMBL" id="CP009933">
    <property type="protein sequence ID" value="AKA72048.1"/>
    <property type="molecule type" value="Genomic_DNA"/>
</dbReference>
<protein>
    <submittedName>
        <fullName evidence="1">Uncharacterized protein</fullName>
    </submittedName>
</protein>
<dbReference type="AlphaFoldDB" id="A0A0E3JS24"/>
<evidence type="ECO:0000313" key="1">
    <source>
        <dbReference type="EMBL" id="AKA72048.1"/>
    </source>
</evidence>
<dbReference type="Proteomes" id="UP000033115">
    <property type="component" value="Chromosome"/>
</dbReference>
<organism evidence="1 2">
    <name type="scientific">Clostridium scatologenes</name>
    <dbReference type="NCBI Taxonomy" id="1548"/>
    <lineage>
        <taxon>Bacteria</taxon>
        <taxon>Bacillati</taxon>
        <taxon>Bacillota</taxon>
        <taxon>Clostridia</taxon>
        <taxon>Eubacteriales</taxon>
        <taxon>Clostridiaceae</taxon>
        <taxon>Clostridium</taxon>
    </lineage>
</organism>
<dbReference type="KEGG" id="csq:CSCA_4923"/>
<reference evidence="1 2" key="1">
    <citation type="journal article" date="2015" name="J. Biotechnol.">
        <title>Complete genome sequence of a malodorant-producing acetogen, Clostridium scatologenes ATCC 25775(T).</title>
        <authorList>
            <person name="Zhu Z."/>
            <person name="Guo T."/>
            <person name="Zheng H."/>
            <person name="Song T."/>
            <person name="Ouyang P."/>
            <person name="Xie J."/>
        </authorList>
    </citation>
    <scope>NUCLEOTIDE SEQUENCE [LARGE SCALE GENOMIC DNA]</scope>
    <source>
        <strain evidence="1 2">ATCC 25775</strain>
    </source>
</reference>
<dbReference type="RefSeq" id="WP_029162363.1">
    <property type="nucleotide sequence ID" value="NZ_CP009933.1"/>
</dbReference>
<accession>A0A0E3JS24</accession>
<proteinExistence type="predicted"/>